<accession>A0AAW1I0R2</accession>
<comment type="caution">
    <text evidence="3">The sequence shown here is derived from an EMBL/GenBank/DDBJ whole genome shotgun (WGS) entry which is preliminary data.</text>
</comment>
<feature type="coiled-coil region" evidence="1">
    <location>
        <begin position="28"/>
        <end position="62"/>
    </location>
</feature>
<reference evidence="3" key="1">
    <citation type="submission" date="2024-03" db="EMBL/GenBank/DDBJ databases">
        <title>WGS assembly of Saponaria officinalis var. Norfolk2.</title>
        <authorList>
            <person name="Jenkins J."/>
            <person name="Shu S."/>
            <person name="Grimwood J."/>
            <person name="Barry K."/>
            <person name="Goodstein D."/>
            <person name="Schmutz J."/>
            <person name="Leebens-Mack J."/>
            <person name="Osbourn A."/>
        </authorList>
    </citation>
    <scope>NUCLEOTIDE SEQUENCE [LARGE SCALE GENOMIC DNA]</scope>
    <source>
        <strain evidence="3">JIC</strain>
    </source>
</reference>
<feature type="compositionally biased region" description="Polar residues" evidence="2">
    <location>
        <begin position="102"/>
        <end position="112"/>
    </location>
</feature>
<evidence type="ECO:0000256" key="2">
    <source>
        <dbReference type="SAM" id="MobiDB-lite"/>
    </source>
</evidence>
<protein>
    <submittedName>
        <fullName evidence="3">Uncharacterized protein</fullName>
    </submittedName>
</protein>
<keyword evidence="4" id="KW-1185">Reference proteome</keyword>
<name>A0AAW1I0R2_SAPOF</name>
<gene>
    <name evidence="3" type="ORF">RND81_10G104300</name>
</gene>
<dbReference type="PANTHER" id="PTHR34807">
    <property type="entry name" value="OS08G0270800 PROTEIN"/>
    <property type="match status" value="1"/>
</dbReference>
<dbReference type="Proteomes" id="UP001443914">
    <property type="component" value="Unassembled WGS sequence"/>
</dbReference>
<dbReference type="PANTHER" id="PTHR34807:SF3">
    <property type="entry name" value="OS08G0270800 PROTEIN"/>
    <property type="match status" value="1"/>
</dbReference>
<dbReference type="AlphaFoldDB" id="A0AAW1I0R2"/>
<evidence type="ECO:0000313" key="4">
    <source>
        <dbReference type="Proteomes" id="UP001443914"/>
    </source>
</evidence>
<feature type="region of interest" description="Disordered" evidence="2">
    <location>
        <begin position="100"/>
        <end position="126"/>
    </location>
</feature>
<keyword evidence="1" id="KW-0175">Coiled coil</keyword>
<sequence>MDFRRSNCVVVDDESKIREKHQGVLQEYLVLQKECVLKKRKLKEAKERKTILLDEISFLKHRRNLLLKKQLQKSEQQHEITQSLNTDSKNVESSRRYMNGSVGASTSTSGQAFKNHRPPVIPMRNSVNGGKEVAAFAPLYPGKKTKNSVSNGKRAYKRKISWQDPLALKV</sequence>
<organism evidence="3 4">
    <name type="scientific">Saponaria officinalis</name>
    <name type="common">Common soapwort</name>
    <name type="synonym">Lychnis saponaria</name>
    <dbReference type="NCBI Taxonomy" id="3572"/>
    <lineage>
        <taxon>Eukaryota</taxon>
        <taxon>Viridiplantae</taxon>
        <taxon>Streptophyta</taxon>
        <taxon>Embryophyta</taxon>
        <taxon>Tracheophyta</taxon>
        <taxon>Spermatophyta</taxon>
        <taxon>Magnoliopsida</taxon>
        <taxon>eudicotyledons</taxon>
        <taxon>Gunneridae</taxon>
        <taxon>Pentapetalae</taxon>
        <taxon>Caryophyllales</taxon>
        <taxon>Caryophyllaceae</taxon>
        <taxon>Caryophylleae</taxon>
        <taxon>Saponaria</taxon>
    </lineage>
</organism>
<proteinExistence type="predicted"/>
<evidence type="ECO:0000256" key="1">
    <source>
        <dbReference type="SAM" id="Coils"/>
    </source>
</evidence>
<evidence type="ECO:0000313" key="3">
    <source>
        <dbReference type="EMBL" id="KAK9682888.1"/>
    </source>
</evidence>
<dbReference type="EMBL" id="JBDFQZ010000010">
    <property type="protein sequence ID" value="KAK9682888.1"/>
    <property type="molecule type" value="Genomic_DNA"/>
</dbReference>